<evidence type="ECO:0000313" key="3">
    <source>
        <dbReference type="Proteomes" id="UP000569732"/>
    </source>
</evidence>
<keyword evidence="3" id="KW-1185">Reference proteome</keyword>
<feature type="region of interest" description="Disordered" evidence="1">
    <location>
        <begin position="303"/>
        <end position="326"/>
    </location>
</feature>
<name>A0A853IHP8_9GAMM</name>
<comment type="caution">
    <text evidence="2">The sequence shown here is derived from an EMBL/GenBank/DDBJ whole genome shotgun (WGS) entry which is preliminary data.</text>
</comment>
<organism evidence="2 3">
    <name type="scientific">Spartinivicinus marinus</name>
    <dbReference type="NCBI Taxonomy" id="2994442"/>
    <lineage>
        <taxon>Bacteria</taxon>
        <taxon>Pseudomonadati</taxon>
        <taxon>Pseudomonadota</taxon>
        <taxon>Gammaproteobacteria</taxon>
        <taxon>Oceanospirillales</taxon>
        <taxon>Zooshikellaceae</taxon>
        <taxon>Spartinivicinus</taxon>
    </lineage>
</organism>
<dbReference type="AlphaFoldDB" id="A0A853IHP8"/>
<evidence type="ECO:0000256" key="1">
    <source>
        <dbReference type="SAM" id="MobiDB-lite"/>
    </source>
</evidence>
<accession>A0A853IHP8</accession>
<protein>
    <submittedName>
        <fullName evidence="2">Uncharacterized protein</fullName>
    </submittedName>
</protein>
<dbReference type="Proteomes" id="UP000569732">
    <property type="component" value="Unassembled WGS sequence"/>
</dbReference>
<evidence type="ECO:0000313" key="2">
    <source>
        <dbReference type="EMBL" id="NYZ69554.1"/>
    </source>
</evidence>
<dbReference type="RefSeq" id="WP_180571537.1">
    <property type="nucleotide sequence ID" value="NZ_JACCKB010000100.1"/>
</dbReference>
<proteinExistence type="predicted"/>
<sequence>MSKNKLNKVTCTFNIFENGRSYSGKERGYVLDNFKKIIDSPETQERLKLREMVGYVGHGIRELTNKLFPGETDVAKLDSGKEIVIKAIPACVCTELNIDDEGNVTHSQEILDNEEGKTLLGLHNSKVGGFSIAARGSETGANTFLNQISGFDYVINPNFANNRGYVLDSTAEEKPNFAAILDAIKQTGVNEEDAENRLQQWFDSVELSYNQNQMYFHELVKLQALYDHLNQEHTTLVNDNDTLKQTIEKEAQQRQSLFAEFAKNSPVVITDAVANALVNPSTVEDLEPLKALLDNATKIDGKQLPLKRSKRSQEPPSPTPSFLVSDPMEYGAIETAPEVSMY</sequence>
<gene>
    <name evidence="2" type="ORF">H0A36_26410</name>
</gene>
<dbReference type="EMBL" id="JACCKB010000100">
    <property type="protein sequence ID" value="NYZ69554.1"/>
    <property type="molecule type" value="Genomic_DNA"/>
</dbReference>
<reference evidence="2 3" key="1">
    <citation type="submission" date="2020-07" db="EMBL/GenBank/DDBJ databases">
        <title>Endozoicomonas sp. nov., isolated from sediment.</title>
        <authorList>
            <person name="Gu T."/>
        </authorList>
    </citation>
    <scope>NUCLEOTIDE SEQUENCE [LARGE SCALE GENOMIC DNA]</scope>
    <source>
        <strain evidence="2 3">SM1973</strain>
    </source>
</reference>